<keyword evidence="3" id="KW-1185">Reference proteome</keyword>
<evidence type="ECO:0000256" key="1">
    <source>
        <dbReference type="SAM" id="MobiDB-lite"/>
    </source>
</evidence>
<evidence type="ECO:0000313" key="3">
    <source>
        <dbReference type="Proteomes" id="UP001139308"/>
    </source>
</evidence>
<accession>A0A9X1RUA9</accession>
<feature type="compositionally biased region" description="Low complexity" evidence="1">
    <location>
        <begin position="105"/>
        <end position="116"/>
    </location>
</feature>
<dbReference type="RefSeq" id="WP_238466944.1">
    <property type="nucleotide sequence ID" value="NZ_JAKLJA010000030.1"/>
</dbReference>
<organism evidence="2 3">
    <name type="scientific">Paraburkholderia tagetis</name>
    <dbReference type="NCBI Taxonomy" id="2913261"/>
    <lineage>
        <taxon>Bacteria</taxon>
        <taxon>Pseudomonadati</taxon>
        <taxon>Pseudomonadota</taxon>
        <taxon>Betaproteobacteria</taxon>
        <taxon>Burkholderiales</taxon>
        <taxon>Burkholderiaceae</taxon>
        <taxon>Paraburkholderia</taxon>
    </lineage>
</organism>
<sequence length="128" mass="12770">MVMVNSSVGGGNDAVSVNATPPLGTPVGYGNHASRSEAIPNVPHIQVGGGPIHNTTTIIPSTKGDAGGSMGGCASGTVQSYNRNTNGSAKVFVGGSPVTRNTDPTTQNSTNTQGTGTSASQYIVYVFS</sequence>
<gene>
    <name evidence="2" type="ORF">L5014_27420</name>
</gene>
<dbReference type="Pfam" id="PF13665">
    <property type="entry name" value="Tox-PAAR-like"/>
    <property type="match status" value="1"/>
</dbReference>
<comment type="caution">
    <text evidence="2">The sequence shown here is derived from an EMBL/GenBank/DDBJ whole genome shotgun (WGS) entry which is preliminary data.</text>
</comment>
<dbReference type="Proteomes" id="UP001139308">
    <property type="component" value="Unassembled WGS sequence"/>
</dbReference>
<protein>
    <submittedName>
        <fullName evidence="2">DUF4150 domain-containing protein</fullName>
    </submittedName>
</protein>
<reference evidence="2" key="1">
    <citation type="submission" date="2022-01" db="EMBL/GenBank/DDBJ databases">
        <title>Genome sequence and assembly of Parabukholderia sp. RG36.</title>
        <authorList>
            <person name="Chhetri G."/>
        </authorList>
    </citation>
    <scope>NUCLEOTIDE SEQUENCE</scope>
    <source>
        <strain evidence="2">RG36</strain>
    </source>
</reference>
<name>A0A9X1RUA9_9BURK</name>
<evidence type="ECO:0000313" key="2">
    <source>
        <dbReference type="EMBL" id="MCG5077030.1"/>
    </source>
</evidence>
<proteinExistence type="predicted"/>
<dbReference type="AlphaFoldDB" id="A0A9X1RUA9"/>
<dbReference type="EMBL" id="JAKLJA010000030">
    <property type="protein sequence ID" value="MCG5077030.1"/>
    <property type="molecule type" value="Genomic_DNA"/>
</dbReference>
<feature type="region of interest" description="Disordered" evidence="1">
    <location>
        <begin position="92"/>
        <end position="116"/>
    </location>
</feature>